<dbReference type="InterPro" id="IPR014729">
    <property type="entry name" value="Rossmann-like_a/b/a_fold"/>
</dbReference>
<protein>
    <recommendedName>
        <fullName evidence="1">Photolyase/cryptochrome alpha/beta domain-containing protein</fullName>
    </recommendedName>
</protein>
<dbReference type="Gramene" id="OMP11018">
    <property type="protein sequence ID" value="OMP11018"/>
    <property type="gene ID" value="CCACVL1_00724"/>
</dbReference>
<gene>
    <name evidence="2" type="ORF">CCACVL1_00724</name>
</gene>
<dbReference type="SUPFAM" id="SSF52425">
    <property type="entry name" value="Cryptochrome/photolyase, N-terminal domain"/>
    <property type="match status" value="1"/>
</dbReference>
<evidence type="ECO:0000259" key="1">
    <source>
        <dbReference type="PROSITE" id="PS51645"/>
    </source>
</evidence>
<dbReference type="OrthoDB" id="1906094at2759"/>
<name>A0A1R3KVF0_COCAP</name>
<dbReference type="AlphaFoldDB" id="A0A1R3KVF0"/>
<feature type="domain" description="Photolyase/cryptochrome alpha/beta" evidence="1">
    <location>
        <begin position="1"/>
        <end position="48"/>
    </location>
</feature>
<proteinExistence type="predicted"/>
<sequence>MVRDQRVKDNWALIHAVDQANKANVPIVVAFNLLINSWGPKQGNWDSC</sequence>
<dbReference type="PROSITE" id="PS51645">
    <property type="entry name" value="PHR_CRY_ALPHA_BETA"/>
    <property type="match status" value="1"/>
</dbReference>
<accession>A0A1R3KVF0</accession>
<organism evidence="2 3">
    <name type="scientific">Corchorus capsularis</name>
    <name type="common">Jute</name>
    <dbReference type="NCBI Taxonomy" id="210143"/>
    <lineage>
        <taxon>Eukaryota</taxon>
        <taxon>Viridiplantae</taxon>
        <taxon>Streptophyta</taxon>
        <taxon>Embryophyta</taxon>
        <taxon>Tracheophyta</taxon>
        <taxon>Spermatophyta</taxon>
        <taxon>Magnoliopsida</taxon>
        <taxon>eudicotyledons</taxon>
        <taxon>Gunneridae</taxon>
        <taxon>Pentapetalae</taxon>
        <taxon>rosids</taxon>
        <taxon>malvids</taxon>
        <taxon>Malvales</taxon>
        <taxon>Malvaceae</taxon>
        <taxon>Grewioideae</taxon>
        <taxon>Apeibeae</taxon>
        <taxon>Corchorus</taxon>
    </lineage>
</organism>
<comment type="caution">
    <text evidence="2">The sequence shown here is derived from an EMBL/GenBank/DDBJ whole genome shotgun (WGS) entry which is preliminary data.</text>
</comment>
<reference evidence="2 3" key="1">
    <citation type="submission" date="2013-09" db="EMBL/GenBank/DDBJ databases">
        <title>Corchorus capsularis genome sequencing.</title>
        <authorList>
            <person name="Alam M."/>
            <person name="Haque M.S."/>
            <person name="Islam M.S."/>
            <person name="Emdad E.M."/>
            <person name="Islam M.M."/>
            <person name="Ahmed B."/>
            <person name="Halim A."/>
            <person name="Hossen Q.M.M."/>
            <person name="Hossain M.Z."/>
            <person name="Ahmed R."/>
            <person name="Khan M.M."/>
            <person name="Islam R."/>
            <person name="Rashid M.M."/>
            <person name="Khan S.A."/>
            <person name="Rahman M.S."/>
            <person name="Alam M."/>
        </authorList>
    </citation>
    <scope>NUCLEOTIDE SEQUENCE [LARGE SCALE GENOMIC DNA]</scope>
    <source>
        <strain evidence="3">cv. CVL-1</strain>
        <tissue evidence="2">Whole seedling</tissue>
    </source>
</reference>
<dbReference type="Proteomes" id="UP000188268">
    <property type="component" value="Unassembled WGS sequence"/>
</dbReference>
<evidence type="ECO:0000313" key="3">
    <source>
        <dbReference type="Proteomes" id="UP000188268"/>
    </source>
</evidence>
<dbReference type="InterPro" id="IPR006050">
    <property type="entry name" value="DNA_photolyase_N"/>
</dbReference>
<dbReference type="EMBL" id="AWWV01001703">
    <property type="protein sequence ID" value="OMP11018.1"/>
    <property type="molecule type" value="Genomic_DNA"/>
</dbReference>
<dbReference type="Gene3D" id="3.40.50.620">
    <property type="entry name" value="HUPs"/>
    <property type="match status" value="1"/>
</dbReference>
<dbReference type="InterPro" id="IPR036155">
    <property type="entry name" value="Crypto/Photolyase_N_sf"/>
</dbReference>
<evidence type="ECO:0000313" key="2">
    <source>
        <dbReference type="EMBL" id="OMP11018.1"/>
    </source>
</evidence>
<dbReference type="STRING" id="210143.A0A1R3KVF0"/>
<keyword evidence="3" id="KW-1185">Reference proteome</keyword>